<sequence>MIKCNEIDNSLIREVIKVRRYLHQYPEISEKEYNTSKLIGKYLDDIGIENKIIGETGVVATLINDLNYQTIALRAEIDALPIDEKNTFEYKSKNKGVMHACGHDGIVATVLKN</sequence>
<keyword evidence="1" id="KW-0378">Hydrolase</keyword>
<dbReference type="PANTHER" id="PTHR11014">
    <property type="entry name" value="PEPTIDASE M20 FAMILY MEMBER"/>
    <property type="match status" value="1"/>
</dbReference>
<dbReference type="EC" id="3.5.1.14" evidence="1"/>
<reference evidence="1 2" key="1">
    <citation type="submission" date="2022-07" db="EMBL/GenBank/DDBJ databases">
        <title>Genome sequence of Terrisporobacter mayombei DSM6539.</title>
        <authorList>
            <person name="Boeer T."/>
            <person name="Bengelsdorf F.R."/>
            <person name="Daniel R."/>
            <person name="Poehlein A."/>
        </authorList>
    </citation>
    <scope>NUCLEOTIDE SEQUENCE [LARGE SCALE GENOMIC DNA]</scope>
    <source>
        <strain evidence="1 2">DSM 6539</strain>
    </source>
</reference>
<dbReference type="RefSeq" id="WP_228105853.1">
    <property type="nucleotide sequence ID" value="NZ_CP101637.1"/>
</dbReference>
<dbReference type="EMBL" id="CP101637">
    <property type="protein sequence ID" value="WMT82304.1"/>
    <property type="molecule type" value="Genomic_DNA"/>
</dbReference>
<gene>
    <name evidence="1" type="primary">amaA</name>
    <name evidence="1" type="ORF">TEMA_26660</name>
</gene>
<proteinExistence type="predicted"/>
<dbReference type="Gene3D" id="3.40.630.10">
    <property type="entry name" value="Zn peptidases"/>
    <property type="match status" value="1"/>
</dbReference>
<dbReference type="SUPFAM" id="SSF53187">
    <property type="entry name" value="Zn-dependent exopeptidases"/>
    <property type="match status" value="1"/>
</dbReference>
<organism evidence="1 2">
    <name type="scientific">Terrisporobacter mayombei</name>
    <dbReference type="NCBI Taxonomy" id="1541"/>
    <lineage>
        <taxon>Bacteria</taxon>
        <taxon>Bacillati</taxon>
        <taxon>Bacillota</taxon>
        <taxon>Clostridia</taxon>
        <taxon>Peptostreptococcales</taxon>
        <taxon>Peptostreptococcaceae</taxon>
        <taxon>Terrisporobacter</taxon>
    </lineage>
</organism>
<dbReference type="Pfam" id="PF01546">
    <property type="entry name" value="Peptidase_M20"/>
    <property type="match status" value="1"/>
</dbReference>
<protein>
    <submittedName>
        <fullName evidence="1">N-acyl-L-amino acid amidohydrolase</fullName>
        <ecNumber evidence="1">3.5.1.14</ecNumber>
    </submittedName>
</protein>
<dbReference type="InterPro" id="IPR002933">
    <property type="entry name" value="Peptidase_M20"/>
</dbReference>
<dbReference type="Proteomes" id="UP001235030">
    <property type="component" value="Chromosome"/>
</dbReference>
<dbReference type="InterPro" id="IPR017439">
    <property type="entry name" value="Amidohydrolase"/>
</dbReference>
<name>A0ABY9Q3Y4_9FIRM</name>
<evidence type="ECO:0000313" key="1">
    <source>
        <dbReference type="EMBL" id="WMT82304.1"/>
    </source>
</evidence>
<keyword evidence="2" id="KW-1185">Reference proteome</keyword>
<dbReference type="PANTHER" id="PTHR11014:SF63">
    <property type="entry name" value="METALLOPEPTIDASE, PUTATIVE (AFU_ORTHOLOGUE AFUA_6G09600)-RELATED"/>
    <property type="match status" value="1"/>
</dbReference>
<dbReference type="GO" id="GO:0004046">
    <property type="term" value="F:aminoacylase activity"/>
    <property type="evidence" value="ECO:0007669"/>
    <property type="project" value="UniProtKB-EC"/>
</dbReference>
<evidence type="ECO:0000313" key="2">
    <source>
        <dbReference type="Proteomes" id="UP001235030"/>
    </source>
</evidence>
<accession>A0ABY9Q3Y4</accession>